<dbReference type="OrthoDB" id="9795352at2"/>
<dbReference type="GO" id="GO:0032259">
    <property type="term" value="P:methylation"/>
    <property type="evidence" value="ECO:0007669"/>
    <property type="project" value="UniProtKB-KW"/>
</dbReference>
<dbReference type="Proteomes" id="UP000281985">
    <property type="component" value="Unassembled WGS sequence"/>
</dbReference>
<organism evidence="4 5">
    <name type="scientific">Dokdonia sinensis</name>
    <dbReference type="NCBI Taxonomy" id="2479847"/>
    <lineage>
        <taxon>Bacteria</taxon>
        <taxon>Pseudomonadati</taxon>
        <taxon>Bacteroidota</taxon>
        <taxon>Flavobacteriia</taxon>
        <taxon>Flavobacteriales</taxon>
        <taxon>Flavobacteriaceae</taxon>
        <taxon>Dokdonia</taxon>
    </lineage>
</organism>
<dbReference type="GO" id="GO:0003723">
    <property type="term" value="F:RNA binding"/>
    <property type="evidence" value="ECO:0007669"/>
    <property type="project" value="InterPro"/>
</dbReference>
<evidence type="ECO:0000259" key="3">
    <source>
        <dbReference type="Pfam" id="PF00588"/>
    </source>
</evidence>
<dbReference type="RefSeq" id="WP_121917131.1">
    <property type="nucleotide sequence ID" value="NZ_REFV01000006.1"/>
</dbReference>
<comment type="caution">
    <text evidence="4">The sequence shown here is derived from an EMBL/GenBank/DDBJ whole genome shotgun (WGS) entry which is preliminary data.</text>
</comment>
<evidence type="ECO:0000313" key="5">
    <source>
        <dbReference type="Proteomes" id="UP000281985"/>
    </source>
</evidence>
<dbReference type="AlphaFoldDB" id="A0A3M0GD34"/>
<name>A0A3M0GD34_9FLAO</name>
<protein>
    <submittedName>
        <fullName evidence="4">TrmH family RNA methyltransferase</fullName>
    </submittedName>
</protein>
<keyword evidence="5" id="KW-1185">Reference proteome</keyword>
<keyword evidence="1 4" id="KW-0489">Methyltransferase</keyword>
<dbReference type="EMBL" id="REFV01000006">
    <property type="protein sequence ID" value="RMB59493.1"/>
    <property type="molecule type" value="Genomic_DNA"/>
</dbReference>
<evidence type="ECO:0000313" key="4">
    <source>
        <dbReference type="EMBL" id="RMB59493.1"/>
    </source>
</evidence>
<gene>
    <name evidence="4" type="ORF">EAX61_07870</name>
</gene>
<evidence type="ECO:0000256" key="1">
    <source>
        <dbReference type="ARBA" id="ARBA00022603"/>
    </source>
</evidence>
<dbReference type="InterPro" id="IPR029026">
    <property type="entry name" value="tRNA_m1G_MTases_N"/>
</dbReference>
<dbReference type="SUPFAM" id="SSF75217">
    <property type="entry name" value="alpha/beta knot"/>
    <property type="match status" value="1"/>
</dbReference>
<dbReference type="CDD" id="cd18082">
    <property type="entry name" value="SpoU-like_family"/>
    <property type="match status" value="1"/>
</dbReference>
<keyword evidence="2 4" id="KW-0808">Transferase</keyword>
<proteinExistence type="predicted"/>
<reference evidence="4 5" key="1">
    <citation type="submission" date="2018-10" db="EMBL/GenBank/DDBJ databases">
        <title>Dokdonia luteus sp. nov., isolated from sea water.</title>
        <authorList>
            <person name="Zhou L.Y."/>
            <person name="Du Z.J."/>
        </authorList>
    </citation>
    <scope>NUCLEOTIDE SEQUENCE [LARGE SCALE GENOMIC DNA]</scope>
    <source>
        <strain evidence="4 5">SH27</strain>
    </source>
</reference>
<dbReference type="GO" id="GO:0006396">
    <property type="term" value="P:RNA processing"/>
    <property type="evidence" value="ECO:0007669"/>
    <property type="project" value="InterPro"/>
</dbReference>
<dbReference type="InterPro" id="IPR001537">
    <property type="entry name" value="SpoU_MeTrfase"/>
</dbReference>
<dbReference type="InterPro" id="IPR051259">
    <property type="entry name" value="rRNA_Methyltransferase"/>
</dbReference>
<dbReference type="GO" id="GO:0008173">
    <property type="term" value="F:RNA methyltransferase activity"/>
    <property type="evidence" value="ECO:0007669"/>
    <property type="project" value="InterPro"/>
</dbReference>
<dbReference type="Gene3D" id="3.40.1280.10">
    <property type="match status" value="1"/>
</dbReference>
<dbReference type="InterPro" id="IPR029028">
    <property type="entry name" value="Alpha/beta_knot_MTases"/>
</dbReference>
<dbReference type="PANTHER" id="PTHR43191:SF2">
    <property type="entry name" value="RRNA METHYLTRANSFERASE 3, MITOCHONDRIAL"/>
    <property type="match status" value="1"/>
</dbReference>
<evidence type="ECO:0000256" key="2">
    <source>
        <dbReference type="ARBA" id="ARBA00022679"/>
    </source>
</evidence>
<dbReference type="PANTHER" id="PTHR43191">
    <property type="entry name" value="RRNA METHYLTRANSFERASE 3"/>
    <property type="match status" value="1"/>
</dbReference>
<dbReference type="Pfam" id="PF00588">
    <property type="entry name" value="SpoU_methylase"/>
    <property type="match status" value="1"/>
</dbReference>
<sequence length="167" mass="18633">MADRQLSHTDHSKPHISKQIILMCDGVQSPANIGSLFRLGDAFGVDEIIFGGVQIDLSSNRLRRTARNTYEVVRFRESEYLTTTLTQLHSEGYSSIALEITQNSIPIDQIKTKPKKVVLIIGNERNGVSEELLKLSQHTAHIPMLGNNSSMNVAQAAAIAFYELRRK</sequence>
<feature type="domain" description="tRNA/rRNA methyltransferase SpoU type" evidence="3">
    <location>
        <begin position="20"/>
        <end position="162"/>
    </location>
</feature>
<accession>A0A3M0GD34</accession>